<reference evidence="1 2" key="1">
    <citation type="submission" date="2017-04" db="EMBL/GenBank/DDBJ databases">
        <authorList>
            <person name="Afonso C.L."/>
            <person name="Miller P.J."/>
            <person name="Scott M.A."/>
            <person name="Spackman E."/>
            <person name="Goraichik I."/>
            <person name="Dimitrov K.M."/>
            <person name="Suarez D.L."/>
            <person name="Swayne D.E."/>
        </authorList>
    </citation>
    <scope>NUCLEOTIDE SEQUENCE [LARGE SCALE GENOMIC DNA]</scope>
    <source>
        <strain evidence="1 2">KR-140</strain>
    </source>
</reference>
<organism evidence="1 2">
    <name type="scientific">Deinococcus hopiensis KR-140</name>
    <dbReference type="NCBI Taxonomy" id="695939"/>
    <lineage>
        <taxon>Bacteria</taxon>
        <taxon>Thermotogati</taxon>
        <taxon>Deinococcota</taxon>
        <taxon>Deinococci</taxon>
        <taxon>Deinococcales</taxon>
        <taxon>Deinococcaceae</taxon>
        <taxon>Deinococcus</taxon>
    </lineage>
</organism>
<proteinExistence type="predicted"/>
<name>A0A1W1UUC7_9DEIO</name>
<accession>A0A1W1UUC7</accession>
<dbReference type="EMBL" id="FWWU01000007">
    <property type="protein sequence ID" value="SMB84650.1"/>
    <property type="molecule type" value="Genomic_DNA"/>
</dbReference>
<evidence type="ECO:0000313" key="1">
    <source>
        <dbReference type="EMBL" id="SMB84650.1"/>
    </source>
</evidence>
<protein>
    <submittedName>
        <fullName evidence="1">Uncharacterized protein</fullName>
    </submittedName>
</protein>
<sequence length="286" mass="31477">MFKCTGNRDVHFYVTMPQRRSPEGSPINLGKRVGNLYRVTDQLGWEALSPKLSVEGYLPVQNKTLASDETSSIRICNALLDAKVVKVMHRGPSWCRPAPSQRHQLRAATLGKFCPGLPVSASLIPRATRTGSRPHSPRGARAPLGLLLSARSVPSLVRTTVNCRLGVRTSLRIWAPFWSLPLPASAPHSPRGQRPPCCRYLGQRCAAPSPRVHFACVPAQRSVRLPQSQWPSGCLPSVKTLPPEDARTVYFRSLRIWTVHTSLRRCGRAPFAHASSRASWSGSSPT</sequence>
<evidence type="ECO:0000313" key="2">
    <source>
        <dbReference type="Proteomes" id="UP000192582"/>
    </source>
</evidence>
<gene>
    <name evidence="1" type="ORF">SAMN00790413_05228</name>
</gene>
<keyword evidence="2" id="KW-1185">Reference proteome</keyword>
<dbReference type="Proteomes" id="UP000192582">
    <property type="component" value="Unassembled WGS sequence"/>
</dbReference>
<dbReference type="AlphaFoldDB" id="A0A1W1UUC7"/>